<evidence type="ECO:0000313" key="4">
    <source>
        <dbReference type="Proteomes" id="UP000019132"/>
    </source>
</evidence>
<dbReference type="eggNOG" id="ENOG502T1X7">
    <property type="taxonomic scope" value="Eukaryota"/>
</dbReference>
<feature type="region of interest" description="Disordered" evidence="1">
    <location>
        <begin position="123"/>
        <end position="248"/>
    </location>
</feature>
<protein>
    <submittedName>
        <fullName evidence="3">Uncharacterized protein</fullName>
    </submittedName>
</protein>
<dbReference type="VEuPathDB" id="FungiDB:PYU1_G007215"/>
<feature type="transmembrane region" description="Helical" evidence="2">
    <location>
        <begin position="41"/>
        <end position="62"/>
    </location>
</feature>
<keyword evidence="2" id="KW-0472">Membrane</keyword>
<dbReference type="InParanoid" id="K3WQI8"/>
<evidence type="ECO:0000313" key="3">
    <source>
        <dbReference type="EnsemblProtists" id="PYU1_T007230"/>
    </source>
</evidence>
<keyword evidence="2" id="KW-1133">Transmembrane helix</keyword>
<proteinExistence type="predicted"/>
<sequence length="248" mass="25962">MMRNEEHAKEEVITLLEEQQEPYEVEVQDIAVRRNKAMRTLCGVVSAMVLIAGSVVGVEMLADKNVNGEPMDAMTLNVEMGSAKASAANSQFGWDTIKDGGCAIMANTWCYFKSDTAKCKDEYKNNCGSTKKDTETSQRGGGSGSGSGSGSDYDDSEEAGHPGNETETTSPPPGEDSISAGDSNVTPVVASAPGSDATSAEDGTATTTETETPAEEETTAANGSSADSADEEPPETNEPEVEEEEIHG</sequence>
<organism evidence="3 4">
    <name type="scientific">Globisporangium ultimum (strain ATCC 200006 / CBS 805.95 / DAOM BR144)</name>
    <name type="common">Pythium ultimum</name>
    <dbReference type="NCBI Taxonomy" id="431595"/>
    <lineage>
        <taxon>Eukaryota</taxon>
        <taxon>Sar</taxon>
        <taxon>Stramenopiles</taxon>
        <taxon>Oomycota</taxon>
        <taxon>Peronosporomycetes</taxon>
        <taxon>Pythiales</taxon>
        <taxon>Pythiaceae</taxon>
        <taxon>Globisporangium</taxon>
    </lineage>
</organism>
<feature type="compositionally biased region" description="Gly residues" evidence="1">
    <location>
        <begin position="139"/>
        <end position="149"/>
    </location>
</feature>
<feature type="compositionally biased region" description="Acidic residues" evidence="1">
    <location>
        <begin position="228"/>
        <end position="248"/>
    </location>
</feature>
<reference evidence="4" key="1">
    <citation type="journal article" date="2010" name="Genome Biol.">
        <title>Genome sequence of the necrotrophic plant pathogen Pythium ultimum reveals original pathogenicity mechanisms and effector repertoire.</title>
        <authorList>
            <person name="Levesque C.A."/>
            <person name="Brouwer H."/>
            <person name="Cano L."/>
            <person name="Hamilton J.P."/>
            <person name="Holt C."/>
            <person name="Huitema E."/>
            <person name="Raffaele S."/>
            <person name="Robideau G.P."/>
            <person name="Thines M."/>
            <person name="Win J."/>
            <person name="Zerillo M.M."/>
            <person name="Beakes G.W."/>
            <person name="Boore J.L."/>
            <person name="Busam D."/>
            <person name="Dumas B."/>
            <person name="Ferriera S."/>
            <person name="Fuerstenberg S.I."/>
            <person name="Gachon C.M."/>
            <person name="Gaulin E."/>
            <person name="Govers F."/>
            <person name="Grenville-Briggs L."/>
            <person name="Horner N."/>
            <person name="Hostetler J."/>
            <person name="Jiang R.H."/>
            <person name="Johnson J."/>
            <person name="Krajaejun T."/>
            <person name="Lin H."/>
            <person name="Meijer H.J."/>
            <person name="Moore B."/>
            <person name="Morris P."/>
            <person name="Phuntmart V."/>
            <person name="Puiu D."/>
            <person name="Shetty J."/>
            <person name="Stajich J.E."/>
            <person name="Tripathy S."/>
            <person name="Wawra S."/>
            <person name="van West P."/>
            <person name="Whitty B.R."/>
            <person name="Coutinho P.M."/>
            <person name="Henrissat B."/>
            <person name="Martin F."/>
            <person name="Thomas P.D."/>
            <person name="Tyler B.M."/>
            <person name="De Vries R.P."/>
            <person name="Kamoun S."/>
            <person name="Yandell M."/>
            <person name="Tisserat N."/>
            <person name="Buell C.R."/>
        </authorList>
    </citation>
    <scope>NUCLEOTIDE SEQUENCE</scope>
    <source>
        <strain evidence="4">DAOM:BR144</strain>
    </source>
</reference>
<name>K3WQI8_GLOUD</name>
<feature type="compositionally biased region" description="Basic and acidic residues" evidence="1">
    <location>
        <begin position="123"/>
        <end position="136"/>
    </location>
</feature>
<dbReference type="EMBL" id="GL376629">
    <property type="status" value="NOT_ANNOTATED_CDS"/>
    <property type="molecule type" value="Genomic_DNA"/>
</dbReference>
<reference evidence="4" key="2">
    <citation type="submission" date="2010-04" db="EMBL/GenBank/DDBJ databases">
        <authorList>
            <person name="Buell R."/>
            <person name="Hamilton J."/>
            <person name="Hostetler J."/>
        </authorList>
    </citation>
    <scope>NUCLEOTIDE SEQUENCE [LARGE SCALE GENOMIC DNA]</scope>
    <source>
        <strain evidence="4">DAOM:BR144</strain>
    </source>
</reference>
<dbReference type="Proteomes" id="UP000019132">
    <property type="component" value="Unassembled WGS sequence"/>
</dbReference>
<evidence type="ECO:0000256" key="2">
    <source>
        <dbReference type="SAM" id="Phobius"/>
    </source>
</evidence>
<feature type="compositionally biased region" description="Low complexity" evidence="1">
    <location>
        <begin position="197"/>
        <end position="211"/>
    </location>
</feature>
<reference evidence="3" key="3">
    <citation type="submission" date="2015-02" db="UniProtKB">
        <authorList>
            <consortium name="EnsemblProtists"/>
        </authorList>
    </citation>
    <scope>IDENTIFICATION</scope>
    <source>
        <strain evidence="3">DAOM BR144</strain>
    </source>
</reference>
<keyword evidence="4" id="KW-1185">Reference proteome</keyword>
<dbReference type="EnsemblProtists" id="PYU1_T007230">
    <property type="protein sequence ID" value="PYU1_T007230"/>
    <property type="gene ID" value="PYU1_G007215"/>
</dbReference>
<evidence type="ECO:0000256" key="1">
    <source>
        <dbReference type="SAM" id="MobiDB-lite"/>
    </source>
</evidence>
<dbReference type="HOGENOM" id="CLU_1121985_0_0_1"/>
<keyword evidence="2" id="KW-0812">Transmembrane</keyword>
<dbReference type="AlphaFoldDB" id="K3WQI8"/>
<accession>K3WQI8</accession>